<feature type="compositionally biased region" description="Low complexity" evidence="1">
    <location>
        <begin position="25"/>
        <end position="35"/>
    </location>
</feature>
<dbReference type="Proteomes" id="UP000247409">
    <property type="component" value="Unassembled WGS sequence"/>
</dbReference>
<keyword evidence="3" id="KW-1185">Reference proteome</keyword>
<proteinExistence type="predicted"/>
<dbReference type="AlphaFoldDB" id="A0A2V3IME6"/>
<evidence type="ECO:0000256" key="1">
    <source>
        <dbReference type="SAM" id="MobiDB-lite"/>
    </source>
</evidence>
<protein>
    <submittedName>
        <fullName evidence="2">Uncharacterized protein</fullName>
    </submittedName>
</protein>
<evidence type="ECO:0000313" key="3">
    <source>
        <dbReference type="Proteomes" id="UP000247409"/>
    </source>
</evidence>
<evidence type="ECO:0000313" key="2">
    <source>
        <dbReference type="EMBL" id="PXF43254.1"/>
    </source>
</evidence>
<dbReference type="EMBL" id="NBIV01000132">
    <property type="protein sequence ID" value="PXF43254.1"/>
    <property type="molecule type" value="Genomic_DNA"/>
</dbReference>
<organism evidence="2 3">
    <name type="scientific">Gracilariopsis chorda</name>
    <dbReference type="NCBI Taxonomy" id="448386"/>
    <lineage>
        <taxon>Eukaryota</taxon>
        <taxon>Rhodophyta</taxon>
        <taxon>Florideophyceae</taxon>
        <taxon>Rhodymeniophycidae</taxon>
        <taxon>Gracilariales</taxon>
        <taxon>Gracilariaceae</taxon>
        <taxon>Gracilariopsis</taxon>
    </lineage>
</organism>
<comment type="caution">
    <text evidence="2">The sequence shown here is derived from an EMBL/GenBank/DDBJ whole genome shotgun (WGS) entry which is preliminary data.</text>
</comment>
<sequence length="65" mass="6962">MNNSMVKLCKKNLCKNFQEVASATSSPANGANAVNGGSGVDRNVNGENDVEIQETAGIKIWCYNR</sequence>
<feature type="region of interest" description="Disordered" evidence="1">
    <location>
        <begin position="25"/>
        <end position="46"/>
    </location>
</feature>
<reference evidence="2 3" key="1">
    <citation type="journal article" date="2018" name="Mol. Biol. Evol.">
        <title>Analysis of the draft genome of the red seaweed Gracilariopsis chorda provides insights into genome size evolution in Rhodophyta.</title>
        <authorList>
            <person name="Lee J."/>
            <person name="Yang E.C."/>
            <person name="Graf L."/>
            <person name="Yang J.H."/>
            <person name="Qiu H."/>
            <person name="Zel Zion U."/>
            <person name="Chan C.X."/>
            <person name="Stephens T.G."/>
            <person name="Weber A.P.M."/>
            <person name="Boo G.H."/>
            <person name="Boo S.M."/>
            <person name="Kim K.M."/>
            <person name="Shin Y."/>
            <person name="Jung M."/>
            <person name="Lee S.J."/>
            <person name="Yim H.S."/>
            <person name="Lee J.H."/>
            <person name="Bhattacharya D."/>
            <person name="Yoon H.S."/>
        </authorList>
    </citation>
    <scope>NUCLEOTIDE SEQUENCE [LARGE SCALE GENOMIC DNA]</scope>
    <source>
        <strain evidence="2 3">SKKU-2015</strain>
        <tissue evidence="2">Whole body</tissue>
    </source>
</reference>
<name>A0A2V3IME6_9FLOR</name>
<accession>A0A2V3IME6</accession>
<gene>
    <name evidence="2" type="ORF">BWQ96_07027</name>
</gene>